<dbReference type="EMBL" id="LC141112">
    <property type="protein sequence ID" value="BAU79594.1"/>
    <property type="molecule type" value="Genomic_DNA"/>
</dbReference>
<evidence type="ECO:0000256" key="2">
    <source>
        <dbReference type="SAM" id="MobiDB-lite"/>
    </source>
</evidence>
<keyword evidence="3" id="KW-1133">Transmembrane helix</keyword>
<keyword evidence="3" id="KW-0812">Transmembrane</keyword>
<evidence type="ECO:0000256" key="1">
    <source>
        <dbReference type="SAM" id="Coils"/>
    </source>
</evidence>
<evidence type="ECO:0000313" key="4">
    <source>
        <dbReference type="EMBL" id="BAU79593.1"/>
    </source>
</evidence>
<dbReference type="EMBL" id="LC140925">
    <property type="protein sequence ID" value="BAU79593.1"/>
    <property type="molecule type" value="mRNA"/>
</dbReference>
<accession>A0A146J7U5</accession>
<keyword evidence="3" id="KW-0472">Membrane</keyword>
<dbReference type="AlphaFoldDB" id="A0A146J7U5"/>
<proteinExistence type="evidence at transcript level"/>
<evidence type="ECO:0000313" key="5">
    <source>
        <dbReference type="EMBL" id="BAU79594.1"/>
    </source>
</evidence>
<feature type="transmembrane region" description="Helical" evidence="3">
    <location>
        <begin position="238"/>
        <end position="260"/>
    </location>
</feature>
<keyword evidence="1" id="KW-0175">Coiled coil</keyword>
<reference evidence="4" key="1">
    <citation type="submission" date="2016-03" db="EMBL/GenBank/DDBJ databases">
        <title>Early cleavage specific gene festina lente.</title>
        <authorList>
            <person name="Nakamura T."/>
            <person name="Kitakoshi T."/>
            <person name="Shimizu T."/>
        </authorList>
    </citation>
    <scope>NUCLEOTIDE SEQUENCE</scope>
    <source>
        <strain evidence="5">4038</strain>
        <tissue evidence="4">Embryos</tissue>
    </source>
</reference>
<feature type="compositionally biased region" description="Low complexity" evidence="2">
    <location>
        <begin position="13"/>
        <end position="31"/>
    </location>
</feature>
<protein>
    <submittedName>
        <fullName evidence="4">Uncharacterized protein</fullName>
    </submittedName>
</protein>
<gene>
    <name evidence="4" type="primary">fl</name>
</gene>
<name>A0A146J7U5_TUBTU</name>
<feature type="region of interest" description="Disordered" evidence="2">
    <location>
        <begin position="1"/>
        <end position="31"/>
    </location>
</feature>
<feature type="coiled-coil region" evidence="1">
    <location>
        <begin position="101"/>
        <end position="167"/>
    </location>
</feature>
<evidence type="ECO:0000256" key="3">
    <source>
        <dbReference type="SAM" id="Phobius"/>
    </source>
</evidence>
<sequence>MDPLSWSLPKPEQQQQQQASTSPAPTAETTRTIDTAAVGGHWNELDGQRSKTTTKTTDFPSEAECVFVTIRDSADRWSDDVIRKLVSLLNAKLTTDDEWEKRELNERVSELTRKLDAVQDQARRLEKESVDKSEDITSKSNECTSIKEELDKQMKRASELSEELKSAYEYSCLVETSADREIEKNRRLRRRYKYYTRRENDEHERIRRLEILCADKTAEIERLQTNRDNLPRCFDVHIMRILVFILFCLLALVAIVDIIYNRSEFSSLRFPSPTQ</sequence>
<organism evidence="4">
    <name type="scientific">Tubifex tubifex</name>
    <name type="common">Sludge worm</name>
    <name type="synonym">Lumbricus tubifex</name>
    <dbReference type="NCBI Taxonomy" id="6386"/>
    <lineage>
        <taxon>Eukaryota</taxon>
        <taxon>Metazoa</taxon>
        <taxon>Spiralia</taxon>
        <taxon>Lophotrochozoa</taxon>
        <taxon>Annelida</taxon>
        <taxon>Clitellata</taxon>
        <taxon>Oligochaeta</taxon>
        <taxon>Tubificida</taxon>
        <taxon>Tubificina</taxon>
        <taxon>Naididae</taxon>
        <taxon>Tubificinae</taxon>
        <taxon>Tubifex</taxon>
    </lineage>
</organism>